<dbReference type="GO" id="GO:0005615">
    <property type="term" value="C:extracellular space"/>
    <property type="evidence" value="ECO:0007669"/>
    <property type="project" value="TreeGrafter"/>
</dbReference>
<dbReference type="GO" id="GO:0006508">
    <property type="term" value="P:proteolysis"/>
    <property type="evidence" value="ECO:0007669"/>
    <property type="project" value="TreeGrafter"/>
</dbReference>
<dbReference type="GO" id="GO:0007166">
    <property type="term" value="P:cell surface receptor signaling pathway"/>
    <property type="evidence" value="ECO:0007669"/>
    <property type="project" value="TreeGrafter"/>
</dbReference>
<dbReference type="EMBL" id="CCKQ01013780">
    <property type="protein sequence ID" value="CDW85483.1"/>
    <property type="molecule type" value="Genomic_DNA"/>
</dbReference>
<dbReference type="PANTHER" id="PTHR46130:SF3">
    <property type="entry name" value="CHROMOSOME UNDETERMINED SCAFFOLD_33, WHOLE GENOME SHOTGUN SEQUENCE"/>
    <property type="match status" value="1"/>
</dbReference>
<dbReference type="InParanoid" id="A0A078AXG9"/>
<dbReference type="InterPro" id="IPR011936">
    <property type="entry name" value="Myxo_disulph_rpt"/>
</dbReference>
<accession>A0A078AXG9</accession>
<dbReference type="OrthoDB" id="291007at2759"/>
<evidence type="ECO:0000313" key="4">
    <source>
        <dbReference type="EMBL" id="CDW85483.1"/>
    </source>
</evidence>
<keyword evidence="2" id="KW-0677">Repeat</keyword>
<evidence type="ECO:0000256" key="2">
    <source>
        <dbReference type="ARBA" id="ARBA00022737"/>
    </source>
</evidence>
<organism evidence="4 5">
    <name type="scientific">Stylonychia lemnae</name>
    <name type="common">Ciliate</name>
    <dbReference type="NCBI Taxonomy" id="5949"/>
    <lineage>
        <taxon>Eukaryota</taxon>
        <taxon>Sar</taxon>
        <taxon>Alveolata</taxon>
        <taxon>Ciliophora</taxon>
        <taxon>Intramacronucleata</taxon>
        <taxon>Spirotrichea</taxon>
        <taxon>Stichotrichia</taxon>
        <taxon>Sporadotrichida</taxon>
        <taxon>Oxytrichidae</taxon>
        <taxon>Stylonychinae</taxon>
        <taxon>Stylonychia</taxon>
    </lineage>
</organism>
<dbReference type="NCBIfam" id="TIGR02232">
    <property type="entry name" value="myxo_disulf_rpt"/>
    <property type="match status" value="4"/>
</dbReference>
<reference evidence="4 5" key="1">
    <citation type="submission" date="2014-06" db="EMBL/GenBank/DDBJ databases">
        <authorList>
            <person name="Swart Estienne"/>
        </authorList>
    </citation>
    <scope>NUCLEOTIDE SEQUENCE [LARGE SCALE GENOMIC DNA]</scope>
    <source>
        <strain evidence="4 5">130c</strain>
    </source>
</reference>
<dbReference type="Pfam" id="PF13948">
    <property type="entry name" value="DUF4215"/>
    <property type="match status" value="1"/>
</dbReference>
<keyword evidence="3" id="KW-1015">Disulfide bond</keyword>
<keyword evidence="5" id="KW-1185">Reference proteome</keyword>
<protein>
    <submittedName>
        <fullName evidence="4">Uncharacterized protein</fullName>
    </submittedName>
</protein>
<dbReference type="Proteomes" id="UP000039865">
    <property type="component" value="Unassembled WGS sequence"/>
</dbReference>
<evidence type="ECO:0000256" key="1">
    <source>
        <dbReference type="ARBA" id="ARBA00022729"/>
    </source>
</evidence>
<evidence type="ECO:0000313" key="5">
    <source>
        <dbReference type="Proteomes" id="UP000039865"/>
    </source>
</evidence>
<name>A0A078AXG9_STYLE</name>
<dbReference type="GO" id="GO:0004222">
    <property type="term" value="F:metalloendopeptidase activity"/>
    <property type="evidence" value="ECO:0007669"/>
    <property type="project" value="TreeGrafter"/>
</dbReference>
<dbReference type="PANTHER" id="PTHR46130">
    <property type="entry name" value="LAMGL DOMAIN-CONTAINING PROTEIN"/>
    <property type="match status" value="1"/>
</dbReference>
<dbReference type="InterPro" id="IPR043543">
    <property type="entry name" value="PAPPA/PAPPA2"/>
</dbReference>
<evidence type="ECO:0000256" key="3">
    <source>
        <dbReference type="ARBA" id="ARBA00023157"/>
    </source>
</evidence>
<gene>
    <name evidence="4" type="primary">Contig4004.g4287</name>
    <name evidence="4" type="ORF">STYLEM_14561</name>
</gene>
<sequence length="632" mass="71388">MKFCDDNGYFDPVMNQRLFEGSISLFQSAFFNTFQETRENFLQPNPSLCEASGYSQSQQQITSIQQLGNNENDFDENDNPDLVHYYENSNSQSANLETFIGNIVAFQRCSYVFCLQSISIEYDQELKRKRTTFNKKSEYTFQKAKSINDDFPCASTEFYYHPGIKGIIYLMDDNLTISGMYDAGFPENGDPCEQDLFTDTSWETIGLIYTKKDVKGYTVMILNETDYFESSITTLDKANTVFWKIHQSRVFIDVKNHTDFYNFTVQFGRYHAIVLNPGLCGQMRNTTDYNNMRAFVVNLRRMEIEKCLTQSLVGCGDGVFKSLNEEECDDGNLSDGDGCSSNCKIEEFYNCTKVEGKKSVCSPIICSNGKKDDGEECDDGNLLDGDGCNSTCKEEIGWSCAEFFTCKKMCGDEKIYQQNKKYANGSIYEFYREECDQVVGCNNETCRADLGWNCTQNMTDLTGECIQYCGNKHNESWELCDDGNNVGGDGCAKGCMEIEFPFKCPPVGKCSSSCGNRQFEGLDLSIGFNKELQGEECDDGNNVDGDGCSSACKKEEGYTCVNIFWKLVYELPIFYSSCTKSNGGGTGETNGTKVYYKYIQTETEFIFDDNSVNLRQLSGKFRLIETGDSENG</sequence>
<keyword evidence="1" id="KW-0732">Signal</keyword>
<dbReference type="AlphaFoldDB" id="A0A078AXG9"/>
<proteinExistence type="predicted"/>